<keyword evidence="2" id="KW-1185">Reference proteome</keyword>
<comment type="caution">
    <text evidence="1">The sequence shown here is derived from an EMBL/GenBank/DDBJ whole genome shotgun (WGS) entry which is preliminary data.</text>
</comment>
<gene>
    <name evidence="1" type="ORF">M9H77_10021</name>
</gene>
<proteinExistence type="predicted"/>
<dbReference type="EMBL" id="CM044702">
    <property type="protein sequence ID" value="KAI5679071.1"/>
    <property type="molecule type" value="Genomic_DNA"/>
</dbReference>
<accession>A0ACC0C2F3</accession>
<sequence>MGKSPGKWFKAVLFGKKSSKSNLSRGKEVTKSATEKTTPVPNREPIACLPVDPPQISEPLPCLGSTQSPGSENLDNARLPSTSSILSLPKQDEEAQSASNFITIEDSQRMRLEQAATKAQAAFRGYLARRAFRTLQGIIQLQAVIRGRLVRRQAVATLYSVQGMVKFQALVRGNLVRSSDIGIEVQSKSNLQNKDVKHTKPCETRTSDRVQKFLKNAFVAKLLFSSPTVMPLRLQYGTEEPNSAWAWLLRWTVSHIWETKSEKAKKDIGLKHQRVQTEQAKAKRSGRRMQSASLENGTNHFTSDSEKTKRKPRRVSDHSASSTQGHPQNEIEKVKHSVKKVSQSIKDNSAKVEVDTEQPRRNHRKAQNLPAPEHLDHKTENPNDKPAVDMEGGVAESTDGKSIAELPTTNDDMQDHPIVSDSDKPPEDDQTGNYKDKDILIVDQSDNDKQLMDDQTGSENHKINKRRASLPAKHDNPQISLPSATKVPSYMAATESAKAKARGQVSPRFGQDAYEKNGLTRRHSLPSSTNAKLSSSPRVQRLVQASGKGGIKIDRSLSSSRDDKSIQEWRR</sequence>
<name>A0ACC0C2F3_CATRO</name>
<evidence type="ECO:0000313" key="1">
    <source>
        <dbReference type="EMBL" id="KAI5679071.1"/>
    </source>
</evidence>
<evidence type="ECO:0000313" key="2">
    <source>
        <dbReference type="Proteomes" id="UP001060085"/>
    </source>
</evidence>
<reference evidence="2" key="1">
    <citation type="journal article" date="2023" name="Nat. Plants">
        <title>Single-cell RNA sequencing provides a high-resolution roadmap for understanding the multicellular compartmentation of specialized metabolism.</title>
        <authorList>
            <person name="Sun S."/>
            <person name="Shen X."/>
            <person name="Li Y."/>
            <person name="Li Y."/>
            <person name="Wang S."/>
            <person name="Li R."/>
            <person name="Zhang H."/>
            <person name="Shen G."/>
            <person name="Guo B."/>
            <person name="Wei J."/>
            <person name="Xu J."/>
            <person name="St-Pierre B."/>
            <person name="Chen S."/>
            <person name="Sun C."/>
        </authorList>
    </citation>
    <scope>NUCLEOTIDE SEQUENCE [LARGE SCALE GENOMIC DNA]</scope>
</reference>
<dbReference type="Proteomes" id="UP001060085">
    <property type="component" value="Linkage Group LG02"/>
</dbReference>
<protein>
    <submittedName>
        <fullName evidence="1">Uncharacterized protein</fullName>
    </submittedName>
</protein>
<organism evidence="1 2">
    <name type="scientific">Catharanthus roseus</name>
    <name type="common">Madagascar periwinkle</name>
    <name type="synonym">Vinca rosea</name>
    <dbReference type="NCBI Taxonomy" id="4058"/>
    <lineage>
        <taxon>Eukaryota</taxon>
        <taxon>Viridiplantae</taxon>
        <taxon>Streptophyta</taxon>
        <taxon>Embryophyta</taxon>
        <taxon>Tracheophyta</taxon>
        <taxon>Spermatophyta</taxon>
        <taxon>Magnoliopsida</taxon>
        <taxon>eudicotyledons</taxon>
        <taxon>Gunneridae</taxon>
        <taxon>Pentapetalae</taxon>
        <taxon>asterids</taxon>
        <taxon>lamiids</taxon>
        <taxon>Gentianales</taxon>
        <taxon>Apocynaceae</taxon>
        <taxon>Rauvolfioideae</taxon>
        <taxon>Vinceae</taxon>
        <taxon>Catharanthinae</taxon>
        <taxon>Catharanthus</taxon>
    </lineage>
</organism>